<feature type="domain" description="YdhG-like" evidence="1">
    <location>
        <begin position="16"/>
        <end position="106"/>
    </location>
</feature>
<evidence type="ECO:0000259" key="1">
    <source>
        <dbReference type="Pfam" id="PF08818"/>
    </source>
</evidence>
<proteinExistence type="predicted"/>
<dbReference type="Pfam" id="PF08818">
    <property type="entry name" value="DUF1801"/>
    <property type="match status" value="1"/>
</dbReference>
<dbReference type="AlphaFoldDB" id="A0A1Z5IIE9"/>
<dbReference type="SUPFAM" id="SSF159888">
    <property type="entry name" value="YdhG-like"/>
    <property type="match status" value="1"/>
</dbReference>
<reference evidence="2 3" key="1">
    <citation type="submission" date="2015-11" db="EMBL/GenBank/DDBJ databases">
        <title>Draft genome sequences of new species of the genus Lactobacillus isolated from orchardgrass silage.</title>
        <authorList>
            <person name="Tohno M."/>
            <person name="Tanizawa Y."/>
            <person name="Arita M."/>
        </authorList>
    </citation>
    <scope>NUCLEOTIDE SEQUENCE [LARGE SCALE GENOMIC DNA]</scope>
    <source>
        <strain evidence="2 3">IWT126</strain>
    </source>
</reference>
<gene>
    <name evidence="2" type="ORF">IWT126_01596</name>
</gene>
<accession>A0A1Z5IIE9</accession>
<keyword evidence="3" id="KW-1185">Reference proteome</keyword>
<dbReference type="OrthoDB" id="115213at2"/>
<dbReference type="InterPro" id="IPR014922">
    <property type="entry name" value="YdhG-like"/>
</dbReference>
<dbReference type="Gene3D" id="3.90.1150.200">
    <property type="match status" value="1"/>
</dbReference>
<dbReference type="EMBL" id="BCMG01000008">
    <property type="protein sequence ID" value="GAX01554.1"/>
    <property type="molecule type" value="Genomic_DNA"/>
</dbReference>
<protein>
    <recommendedName>
        <fullName evidence="1">YdhG-like domain-containing protein</fullName>
    </recommendedName>
</protein>
<organism evidence="2 3">
    <name type="scientific">Secundilactobacillus silagei JCM 19001</name>
    <dbReference type="NCBI Taxonomy" id="1302250"/>
    <lineage>
        <taxon>Bacteria</taxon>
        <taxon>Bacillati</taxon>
        <taxon>Bacillota</taxon>
        <taxon>Bacilli</taxon>
        <taxon>Lactobacillales</taxon>
        <taxon>Lactobacillaceae</taxon>
        <taxon>Secundilactobacillus</taxon>
    </lineage>
</organism>
<name>A0A1Z5IIE9_9LACO</name>
<sequence length="113" mass="12899">MSVITRYIAKQPQEYQQQLTKLYRLLKTVLPNAEERLSYGMPVFFQPKAVLYFGANQQHIGIYPTSEGIAFLSAELADYQTTKGSWHVAYDEPLPEQLIIKLAQHRLTVVQAG</sequence>
<dbReference type="RefSeq" id="WP_054655519.1">
    <property type="nucleotide sequence ID" value="NZ_BBFL01000011.1"/>
</dbReference>
<dbReference type="STRING" id="1302250.GCA_001313225_02361"/>
<dbReference type="Proteomes" id="UP000198402">
    <property type="component" value="Unassembled WGS sequence"/>
</dbReference>
<evidence type="ECO:0000313" key="2">
    <source>
        <dbReference type="EMBL" id="GAX01554.1"/>
    </source>
</evidence>
<comment type="caution">
    <text evidence="2">The sequence shown here is derived from an EMBL/GenBank/DDBJ whole genome shotgun (WGS) entry which is preliminary data.</text>
</comment>
<evidence type="ECO:0000313" key="3">
    <source>
        <dbReference type="Proteomes" id="UP000198402"/>
    </source>
</evidence>